<feature type="domain" description="K Homology" evidence="8">
    <location>
        <begin position="91"/>
        <end position="182"/>
    </location>
</feature>
<keyword evidence="6" id="KW-0507">mRNA processing</keyword>
<dbReference type="GO" id="GO:0008270">
    <property type="term" value="F:zinc ion binding"/>
    <property type="evidence" value="ECO:0007669"/>
    <property type="project" value="UniProtKB-UniRule"/>
</dbReference>
<dbReference type="GO" id="GO:0045131">
    <property type="term" value="F:pre-mRNA branch point binding"/>
    <property type="evidence" value="ECO:0007669"/>
    <property type="project" value="UniProtKB-UniRule"/>
</dbReference>
<dbReference type="SMART" id="SM00322">
    <property type="entry name" value="KH"/>
    <property type="match status" value="1"/>
</dbReference>
<comment type="function">
    <text evidence="6">Necessary for the splicing of pre-mRNA. Has a role in the recognition of the branch site (5'-UACUAAC-3'), the pyrimidine tract and the 3'-splice site at the 3'-end of introns.</text>
</comment>
<organism evidence="9 10">
    <name type="scientific">Haematococcus lacustris</name>
    <name type="common">Green alga</name>
    <name type="synonym">Haematococcus pluvialis</name>
    <dbReference type="NCBI Taxonomy" id="44745"/>
    <lineage>
        <taxon>Eukaryota</taxon>
        <taxon>Viridiplantae</taxon>
        <taxon>Chlorophyta</taxon>
        <taxon>core chlorophytes</taxon>
        <taxon>Chlorophyceae</taxon>
        <taxon>CS clade</taxon>
        <taxon>Chlamydomonadales</taxon>
        <taxon>Haematococcaceae</taxon>
        <taxon>Haematococcus</taxon>
    </lineage>
</organism>
<keyword evidence="10" id="KW-1185">Reference proteome</keyword>
<dbReference type="InterPro" id="IPR032570">
    <property type="entry name" value="SF1-HH"/>
</dbReference>
<dbReference type="InterPro" id="IPR045071">
    <property type="entry name" value="BBP-like"/>
</dbReference>
<keyword evidence="6" id="KW-0508">mRNA splicing</keyword>
<keyword evidence="1 6" id="KW-0479">Metal-binding</keyword>
<dbReference type="Pfam" id="PF16275">
    <property type="entry name" value="SF1-HH"/>
    <property type="match status" value="1"/>
</dbReference>
<gene>
    <name evidence="9" type="ORF">HaLaN_10928</name>
</gene>
<dbReference type="GO" id="GO:0048024">
    <property type="term" value="P:regulation of mRNA splicing, via spliceosome"/>
    <property type="evidence" value="ECO:0007669"/>
    <property type="project" value="TreeGrafter"/>
</dbReference>
<dbReference type="PROSITE" id="PS50084">
    <property type="entry name" value="KH_TYPE_1"/>
    <property type="match status" value="1"/>
</dbReference>
<keyword evidence="6" id="KW-0747">Spliceosome</keyword>
<dbReference type="Pfam" id="PF22675">
    <property type="entry name" value="KH-I_KHDC4-BBP"/>
    <property type="match status" value="1"/>
</dbReference>
<dbReference type="InterPro" id="IPR055256">
    <property type="entry name" value="KH_1_KHDC4/BBP-like"/>
</dbReference>
<dbReference type="InterPro" id="IPR004087">
    <property type="entry name" value="KH_dom"/>
</dbReference>
<keyword evidence="4 5" id="KW-0694">RNA-binding</keyword>
<comment type="subcellular location">
    <subcellularLocation>
        <location evidence="6">Nucleus</location>
    </subcellularLocation>
</comment>
<reference evidence="9 10" key="1">
    <citation type="submission" date="2020-02" db="EMBL/GenBank/DDBJ databases">
        <title>Draft genome sequence of Haematococcus lacustris strain NIES-144.</title>
        <authorList>
            <person name="Morimoto D."/>
            <person name="Nakagawa S."/>
            <person name="Yoshida T."/>
            <person name="Sawayama S."/>
        </authorList>
    </citation>
    <scope>NUCLEOTIDE SEQUENCE [LARGE SCALE GENOMIC DNA]</scope>
    <source>
        <strain evidence="9 10">NIES-144</strain>
    </source>
</reference>
<dbReference type="PANTHER" id="PTHR11208:SF45">
    <property type="entry name" value="SPLICING FACTOR 1"/>
    <property type="match status" value="1"/>
</dbReference>
<evidence type="ECO:0000259" key="8">
    <source>
        <dbReference type="SMART" id="SM00322"/>
    </source>
</evidence>
<dbReference type="GO" id="GO:0000398">
    <property type="term" value="P:mRNA splicing, via spliceosome"/>
    <property type="evidence" value="ECO:0007669"/>
    <property type="project" value="UniProtKB-UniRule"/>
</dbReference>
<proteinExistence type="inferred from homology"/>
<evidence type="ECO:0000256" key="6">
    <source>
        <dbReference type="RuleBase" id="RU367126"/>
    </source>
</evidence>
<evidence type="ECO:0000256" key="4">
    <source>
        <dbReference type="ARBA" id="ARBA00022884"/>
    </source>
</evidence>
<comment type="caution">
    <text evidence="9">The sequence shown here is derived from an EMBL/GenBank/DDBJ whole genome shotgun (WGS) entry which is preliminary data.</text>
</comment>
<evidence type="ECO:0000256" key="1">
    <source>
        <dbReference type="ARBA" id="ARBA00022723"/>
    </source>
</evidence>
<dbReference type="InterPro" id="IPR036612">
    <property type="entry name" value="KH_dom_type_1_sf"/>
</dbReference>
<evidence type="ECO:0000313" key="10">
    <source>
        <dbReference type="Proteomes" id="UP000485058"/>
    </source>
</evidence>
<accession>A0A699Z6B3</accession>
<evidence type="ECO:0000256" key="5">
    <source>
        <dbReference type="PROSITE-ProRule" id="PRU00117"/>
    </source>
</evidence>
<dbReference type="Proteomes" id="UP000485058">
    <property type="component" value="Unassembled WGS sequence"/>
</dbReference>
<dbReference type="Gene3D" id="6.10.140.1790">
    <property type="match status" value="1"/>
</dbReference>
<dbReference type="PANTHER" id="PTHR11208">
    <property type="entry name" value="RNA-BINDING PROTEIN RELATED"/>
    <property type="match status" value="1"/>
</dbReference>
<dbReference type="CDD" id="cd02395">
    <property type="entry name" value="KH-I_BBP"/>
    <property type="match status" value="1"/>
</dbReference>
<comment type="similarity">
    <text evidence="6">Belongs to the BBP/SF1 family.</text>
</comment>
<evidence type="ECO:0000313" key="9">
    <source>
        <dbReference type="EMBL" id="GFH14808.1"/>
    </source>
</evidence>
<keyword evidence="3 6" id="KW-0862">Zinc</keyword>
<dbReference type="GO" id="GO:0003729">
    <property type="term" value="F:mRNA binding"/>
    <property type="evidence" value="ECO:0007669"/>
    <property type="project" value="TreeGrafter"/>
</dbReference>
<dbReference type="AlphaFoldDB" id="A0A699Z6B3"/>
<dbReference type="InterPro" id="IPR047086">
    <property type="entry name" value="SF1-HH_sf"/>
</dbReference>
<protein>
    <recommendedName>
        <fullName evidence="6">Branchpoint-bridging protein</fullName>
    </recommendedName>
</protein>
<evidence type="ECO:0000256" key="7">
    <source>
        <dbReference type="SAM" id="MobiDB-lite"/>
    </source>
</evidence>
<name>A0A699Z6B3_HAELA</name>
<feature type="region of interest" description="Disordered" evidence="7">
    <location>
        <begin position="25"/>
        <end position="45"/>
    </location>
</feature>
<keyword evidence="2 6" id="KW-0863">Zinc-finger</keyword>
<evidence type="ECO:0000256" key="3">
    <source>
        <dbReference type="ARBA" id="ARBA00022833"/>
    </source>
</evidence>
<dbReference type="Gene3D" id="3.30.1370.10">
    <property type="entry name" value="K Homology domain, type 1"/>
    <property type="match status" value="1"/>
</dbReference>
<dbReference type="SUPFAM" id="SSF54791">
    <property type="entry name" value="Eukaryotic type KH-domain (KH-domain type I)"/>
    <property type="match status" value="1"/>
</dbReference>
<sequence length="247" mass="27926">MGDLGPSDPRVRSLTAELKDLDRRIEYNQLDIPPEGQRSPSPEPIYDRMGVRLNTRELRAKEKLLDRRLTVIEELMKEDPNFKPPADYRPRKYFTKFYIPQDEYPSHHFVGLLIGPRGNTQKRMQMETNTKISIRGKGSVKEGASKDPKFDHGEDEELHVLITGNCQADVDKARAMVELLCNPTDETMAEHKKLQLRELAALNGTLKDEVAAAAACWTLLITFLQLGLSAHFPGPEFAGGWSIAMLI</sequence>
<dbReference type="GO" id="GO:0005681">
    <property type="term" value="C:spliceosomal complex"/>
    <property type="evidence" value="ECO:0007669"/>
    <property type="project" value="UniProtKB-KW"/>
</dbReference>
<evidence type="ECO:0000256" key="2">
    <source>
        <dbReference type="ARBA" id="ARBA00022771"/>
    </source>
</evidence>
<keyword evidence="6" id="KW-0539">Nucleus</keyword>
<dbReference type="EMBL" id="BLLF01000769">
    <property type="protein sequence ID" value="GFH14808.1"/>
    <property type="molecule type" value="Genomic_DNA"/>
</dbReference>